<proteinExistence type="inferred from homology"/>
<keyword evidence="4" id="KW-0378">Hydrolase</keyword>
<organism evidence="7 8">
    <name type="scientific">Azospirillum humicireducens</name>
    <dbReference type="NCBI Taxonomy" id="1226968"/>
    <lineage>
        <taxon>Bacteria</taxon>
        <taxon>Pseudomonadati</taxon>
        <taxon>Pseudomonadota</taxon>
        <taxon>Alphaproteobacteria</taxon>
        <taxon>Rhodospirillales</taxon>
        <taxon>Azospirillaceae</taxon>
        <taxon>Azospirillum</taxon>
    </lineage>
</organism>
<dbReference type="PANTHER" id="PTHR30417">
    <property type="entry name" value="N-ACETYLMURAMOYL-L-ALANINE AMIDASE AMID"/>
    <property type="match status" value="1"/>
</dbReference>
<keyword evidence="5" id="KW-0961">Cell wall biogenesis/degradation</keyword>
<dbReference type="PANTHER" id="PTHR30417:SF1">
    <property type="entry name" value="N-ACETYLMURAMOYL-L-ALANINE AMIDASE AMID"/>
    <property type="match status" value="1"/>
</dbReference>
<dbReference type="Pfam" id="PF01510">
    <property type="entry name" value="Amidase_2"/>
    <property type="match status" value="1"/>
</dbReference>
<evidence type="ECO:0000313" key="8">
    <source>
        <dbReference type="Proteomes" id="UP000077405"/>
    </source>
</evidence>
<dbReference type="OrthoDB" id="9794842at2"/>
<evidence type="ECO:0000256" key="4">
    <source>
        <dbReference type="ARBA" id="ARBA00022801"/>
    </source>
</evidence>
<dbReference type="SUPFAM" id="SSF55846">
    <property type="entry name" value="N-acetylmuramoyl-L-alanine amidase-like"/>
    <property type="match status" value="1"/>
</dbReference>
<evidence type="ECO:0000256" key="3">
    <source>
        <dbReference type="ARBA" id="ARBA00011901"/>
    </source>
</evidence>
<dbReference type="RefSeq" id="WP_063634977.1">
    <property type="nucleotide sequence ID" value="NZ_CP015285.1"/>
</dbReference>
<feature type="domain" description="N-acetylmuramoyl-L-alanine amidase" evidence="6">
    <location>
        <begin position="11"/>
        <end position="148"/>
    </location>
</feature>
<dbReference type="SUPFAM" id="SSF47090">
    <property type="entry name" value="PGBD-like"/>
    <property type="match status" value="1"/>
</dbReference>
<dbReference type="GO" id="GO:0071555">
    <property type="term" value="P:cell wall organization"/>
    <property type="evidence" value="ECO:0007669"/>
    <property type="project" value="UniProtKB-KW"/>
</dbReference>
<dbReference type="InterPro" id="IPR036366">
    <property type="entry name" value="PGBDSf"/>
</dbReference>
<dbReference type="Gene3D" id="3.40.80.10">
    <property type="entry name" value="Peptidoglycan recognition protein-like"/>
    <property type="match status" value="1"/>
</dbReference>
<protein>
    <recommendedName>
        <fullName evidence="3">N-acetylmuramoyl-L-alanine amidase</fullName>
        <ecNumber evidence="3">3.5.1.28</ecNumber>
    </recommendedName>
</protein>
<dbReference type="InterPro" id="IPR036365">
    <property type="entry name" value="PGBD-like_sf"/>
</dbReference>
<dbReference type="GO" id="GO:0009254">
    <property type="term" value="P:peptidoglycan turnover"/>
    <property type="evidence" value="ECO:0007669"/>
    <property type="project" value="TreeGrafter"/>
</dbReference>
<dbReference type="GO" id="GO:0019867">
    <property type="term" value="C:outer membrane"/>
    <property type="evidence" value="ECO:0007669"/>
    <property type="project" value="TreeGrafter"/>
</dbReference>
<evidence type="ECO:0000313" key="7">
    <source>
        <dbReference type="EMBL" id="ANC91895.1"/>
    </source>
</evidence>
<comment type="similarity">
    <text evidence="2">Belongs to the N-acetylmuramoyl-L-alanine amidase 2 family.</text>
</comment>
<dbReference type="Proteomes" id="UP000077405">
    <property type="component" value="Chromosome"/>
</dbReference>
<keyword evidence="8" id="KW-1185">Reference proteome</keyword>
<name>A0A160JG37_9PROT</name>
<dbReference type="SMART" id="SM00644">
    <property type="entry name" value="Ami_2"/>
    <property type="match status" value="1"/>
</dbReference>
<sequence>MSAFRRIDLPSPNHGPRADGARAELLILHYTGMPTAADALNRLCDPAAQVSAHYTVDEDGTVYAHVPEDRRAWHAGRSSWRGAEDVNSRSIGVEIVNPGHEFGYRPFPPAQMAAVAELCRGILERHGIAPADVLGHSDVAPARKEDPGELFDWPGLATQGIGLWPTPSQADDGPFSDAPVTNAEIGALLGRYGYDPAEPRALLAFQRHFHPDCLTGTPDAETVRRLRALLRLTGR</sequence>
<dbReference type="EMBL" id="CP015285">
    <property type="protein sequence ID" value="ANC91895.1"/>
    <property type="molecule type" value="Genomic_DNA"/>
</dbReference>
<gene>
    <name evidence="7" type="ORF">A6A40_08215</name>
</gene>
<evidence type="ECO:0000259" key="6">
    <source>
        <dbReference type="SMART" id="SM00644"/>
    </source>
</evidence>
<evidence type="ECO:0000256" key="5">
    <source>
        <dbReference type="ARBA" id="ARBA00023316"/>
    </source>
</evidence>
<dbReference type="CDD" id="cd06583">
    <property type="entry name" value="PGRP"/>
    <property type="match status" value="1"/>
</dbReference>
<evidence type="ECO:0000256" key="1">
    <source>
        <dbReference type="ARBA" id="ARBA00001561"/>
    </source>
</evidence>
<comment type="catalytic activity">
    <reaction evidence="1">
        <text>Hydrolyzes the link between N-acetylmuramoyl residues and L-amino acid residues in certain cell-wall glycopeptides.</text>
        <dbReference type="EC" id="3.5.1.28"/>
    </reaction>
</comment>
<dbReference type="GO" id="GO:0009253">
    <property type="term" value="P:peptidoglycan catabolic process"/>
    <property type="evidence" value="ECO:0007669"/>
    <property type="project" value="InterPro"/>
</dbReference>
<dbReference type="AlphaFoldDB" id="A0A160JG37"/>
<dbReference type="Gene3D" id="1.10.101.10">
    <property type="entry name" value="PGBD-like superfamily/PGBD"/>
    <property type="match status" value="1"/>
</dbReference>
<dbReference type="InterPro" id="IPR002502">
    <property type="entry name" value="Amidase_domain"/>
</dbReference>
<dbReference type="GO" id="GO:0008745">
    <property type="term" value="F:N-acetylmuramoyl-L-alanine amidase activity"/>
    <property type="evidence" value="ECO:0007669"/>
    <property type="project" value="UniProtKB-EC"/>
</dbReference>
<reference evidence="7 8" key="1">
    <citation type="journal article" date="2013" name="Int. J. Syst. Evol. Microbiol.">
        <title>Azospirillum humicireducens sp. nov., a nitrogen-fixing bacterium isolated from a microbial fuel cell.</title>
        <authorList>
            <person name="Zhou S."/>
            <person name="Han L."/>
            <person name="Wang Y."/>
            <person name="Yang G."/>
            <person name="Zhuang L."/>
            <person name="Hu P."/>
        </authorList>
    </citation>
    <scope>NUCLEOTIDE SEQUENCE [LARGE SCALE GENOMIC DNA]</scope>
    <source>
        <strain evidence="7 8">SgZ-5</strain>
    </source>
</reference>
<dbReference type="STRING" id="1226968.A6A40_08215"/>
<accession>A0A160JG37</accession>
<dbReference type="InterPro" id="IPR051206">
    <property type="entry name" value="NAMLAA_amidase_2"/>
</dbReference>
<dbReference type="KEGG" id="ahu:A6A40_08215"/>
<dbReference type="InterPro" id="IPR036505">
    <property type="entry name" value="Amidase/PGRP_sf"/>
</dbReference>
<dbReference type="EC" id="3.5.1.28" evidence="3"/>
<evidence type="ECO:0000256" key="2">
    <source>
        <dbReference type="ARBA" id="ARBA00007553"/>
    </source>
</evidence>